<name>A0A8K1C8Q8_PYTOL</name>
<dbReference type="Proteomes" id="UP000794436">
    <property type="component" value="Unassembled WGS sequence"/>
</dbReference>
<dbReference type="EMBL" id="SPLM01000110">
    <property type="protein sequence ID" value="TMW58764.1"/>
    <property type="molecule type" value="Genomic_DNA"/>
</dbReference>
<comment type="caution">
    <text evidence="6">The sequence shown here is derived from an EMBL/GenBank/DDBJ whole genome shotgun (WGS) entry which is preliminary data.</text>
</comment>
<dbReference type="AlphaFoldDB" id="A0A8K1C8Q8"/>
<evidence type="ECO:0000256" key="4">
    <source>
        <dbReference type="SAM" id="SignalP"/>
    </source>
</evidence>
<gene>
    <name evidence="6" type="ORF">Poli38472_006909</name>
</gene>
<proteinExistence type="predicted"/>
<keyword evidence="4" id="KW-0732">Signal</keyword>
<reference evidence="6" key="1">
    <citation type="submission" date="2019-03" db="EMBL/GenBank/DDBJ databases">
        <title>Long read genome sequence of the mycoparasitic Pythium oligandrum ATCC 38472 isolated from sugarbeet rhizosphere.</title>
        <authorList>
            <person name="Gaulin E."/>
        </authorList>
    </citation>
    <scope>NUCLEOTIDE SEQUENCE</scope>
    <source>
        <strain evidence="6">ATCC 38472_TT</strain>
    </source>
</reference>
<evidence type="ECO:0000313" key="7">
    <source>
        <dbReference type="Proteomes" id="UP000794436"/>
    </source>
</evidence>
<feature type="domain" description="Ubiquitin-like" evidence="5">
    <location>
        <begin position="1"/>
        <end position="54"/>
    </location>
</feature>
<accession>A0A8K1C8Q8</accession>
<dbReference type="GO" id="GO:0005576">
    <property type="term" value="C:extracellular region"/>
    <property type="evidence" value="ECO:0007669"/>
    <property type="project" value="UniProtKB-SubCell"/>
</dbReference>
<evidence type="ECO:0000256" key="3">
    <source>
        <dbReference type="ARBA" id="ARBA00022525"/>
    </source>
</evidence>
<dbReference type="InterPro" id="IPR000626">
    <property type="entry name" value="Ubiquitin-like_dom"/>
</dbReference>
<dbReference type="Pfam" id="PF20147">
    <property type="entry name" value="Crinkler"/>
    <property type="match status" value="1"/>
</dbReference>
<dbReference type="PROSITE" id="PS50053">
    <property type="entry name" value="UBIQUITIN_2"/>
    <property type="match status" value="1"/>
</dbReference>
<evidence type="ECO:0000259" key="5">
    <source>
        <dbReference type="PROSITE" id="PS50053"/>
    </source>
</evidence>
<feature type="chain" id="PRO_5035459272" description="Ubiquitin-like domain-containing protein" evidence="4">
    <location>
        <begin position="18"/>
        <end position="425"/>
    </location>
</feature>
<evidence type="ECO:0000256" key="1">
    <source>
        <dbReference type="ARBA" id="ARBA00004340"/>
    </source>
</evidence>
<dbReference type="InterPro" id="IPR045379">
    <property type="entry name" value="Crinkler_N"/>
</dbReference>
<keyword evidence="3" id="KW-0964">Secreted</keyword>
<feature type="signal peptide" evidence="4">
    <location>
        <begin position="1"/>
        <end position="17"/>
    </location>
</feature>
<sequence>MVVKLFCAVVGVGSVFSVDIDICETVDDLKDKIKEKQGYGFPASELKLYLSREGDTWLNLQDDELEKLKNGEISDRIKNLMRRELLLKETRNLNNDAYFSKTFERAEDDIHVLVELPSAFRVPSIQQTGLRLVRGSIVNALNTKGVRCRLYRLAGLYLGYYDPAHRSDDNDRAFWDDDKTLRVHVLFKTEDNALQFENALRDEKLTIGSPLYGQVVMTTVDQHEGSPSSLRRVYYDDYEPQESESPQDTMSSISLASSNVTIVDSSTEEFRYQRIEHERYFMPYGKAESCHLVSKKKCNDDKREYGKYNRDPNNRLALSREMHGFYDSLSYQFPIVSMTPGAVEKNQSINDRYEVEVFVKVLDAQCKDRVFSRLKEGATQTNDPLVMKTFVHVKDPETFCFCLRWKHEDNDAQWSSFLSMVPAVD</sequence>
<evidence type="ECO:0000313" key="6">
    <source>
        <dbReference type="EMBL" id="TMW58764.1"/>
    </source>
</evidence>
<organism evidence="6 7">
    <name type="scientific">Pythium oligandrum</name>
    <name type="common">Mycoparasitic fungus</name>
    <dbReference type="NCBI Taxonomy" id="41045"/>
    <lineage>
        <taxon>Eukaryota</taxon>
        <taxon>Sar</taxon>
        <taxon>Stramenopiles</taxon>
        <taxon>Oomycota</taxon>
        <taxon>Peronosporomycetes</taxon>
        <taxon>Pythiales</taxon>
        <taxon>Pythiaceae</taxon>
        <taxon>Pythium</taxon>
    </lineage>
</organism>
<evidence type="ECO:0000256" key="2">
    <source>
        <dbReference type="ARBA" id="ARBA00004613"/>
    </source>
</evidence>
<dbReference type="GO" id="GO:0043657">
    <property type="term" value="C:host cell"/>
    <property type="evidence" value="ECO:0007669"/>
    <property type="project" value="UniProtKB-SubCell"/>
</dbReference>
<protein>
    <recommendedName>
        <fullName evidence="5">Ubiquitin-like domain-containing protein</fullName>
    </recommendedName>
</protein>
<dbReference type="OrthoDB" id="167134at2759"/>
<comment type="subcellular location">
    <subcellularLocation>
        <location evidence="1">Host cell</location>
    </subcellularLocation>
    <subcellularLocation>
        <location evidence="2">Secreted</location>
    </subcellularLocation>
</comment>
<keyword evidence="7" id="KW-1185">Reference proteome</keyword>